<dbReference type="Proteomes" id="UP001195483">
    <property type="component" value="Unassembled WGS sequence"/>
</dbReference>
<accession>A0AAE0SJ57</accession>
<dbReference type="EMBL" id="JAEAOA010001058">
    <property type="protein sequence ID" value="KAK3592435.1"/>
    <property type="molecule type" value="Genomic_DNA"/>
</dbReference>
<keyword evidence="3" id="KW-1185">Reference proteome</keyword>
<reference evidence="2" key="3">
    <citation type="submission" date="2023-05" db="EMBL/GenBank/DDBJ databases">
        <authorList>
            <person name="Smith C.H."/>
        </authorList>
    </citation>
    <scope>NUCLEOTIDE SEQUENCE</scope>
    <source>
        <strain evidence="2">CHS0354</strain>
        <tissue evidence="2">Mantle</tissue>
    </source>
</reference>
<evidence type="ECO:0000313" key="3">
    <source>
        <dbReference type="Proteomes" id="UP001195483"/>
    </source>
</evidence>
<evidence type="ECO:0000313" key="2">
    <source>
        <dbReference type="EMBL" id="KAK3592435.1"/>
    </source>
</evidence>
<name>A0AAE0SJ57_9BIVA</name>
<gene>
    <name evidence="2" type="ORF">CHS0354_017233</name>
</gene>
<evidence type="ECO:0000256" key="1">
    <source>
        <dbReference type="SAM" id="MobiDB-lite"/>
    </source>
</evidence>
<feature type="region of interest" description="Disordered" evidence="1">
    <location>
        <begin position="1"/>
        <end position="24"/>
    </location>
</feature>
<proteinExistence type="predicted"/>
<dbReference type="AlphaFoldDB" id="A0AAE0SJ57"/>
<comment type="caution">
    <text evidence="2">The sequence shown here is derived from an EMBL/GenBank/DDBJ whole genome shotgun (WGS) entry which is preliminary data.</text>
</comment>
<sequence>MPKRKHLSHQNHHLNALNHQTKGRNLDLSGPEKTKMKFITCLLLQLPSSPMKKIMLNCTNQILIQSELVWTQWPTYMRDQAFKTIATREAGEKAAEKMQAPSTQQLTDCIFESCEDLKKIKDTIISSFKVTGVSNPLNGREDHCVRNNNEATLESLSSDEEFEWFEGVELEDI</sequence>
<feature type="compositionally biased region" description="Basic residues" evidence="1">
    <location>
        <begin position="1"/>
        <end position="12"/>
    </location>
</feature>
<organism evidence="2 3">
    <name type="scientific">Potamilus streckersoni</name>
    <dbReference type="NCBI Taxonomy" id="2493646"/>
    <lineage>
        <taxon>Eukaryota</taxon>
        <taxon>Metazoa</taxon>
        <taxon>Spiralia</taxon>
        <taxon>Lophotrochozoa</taxon>
        <taxon>Mollusca</taxon>
        <taxon>Bivalvia</taxon>
        <taxon>Autobranchia</taxon>
        <taxon>Heteroconchia</taxon>
        <taxon>Palaeoheterodonta</taxon>
        <taxon>Unionida</taxon>
        <taxon>Unionoidea</taxon>
        <taxon>Unionidae</taxon>
        <taxon>Ambleminae</taxon>
        <taxon>Lampsilini</taxon>
        <taxon>Potamilus</taxon>
    </lineage>
</organism>
<protein>
    <submittedName>
        <fullName evidence="2">Uncharacterized protein</fullName>
    </submittedName>
</protein>
<reference evidence="2" key="2">
    <citation type="journal article" date="2021" name="Genome Biol. Evol.">
        <title>Developing a high-quality reference genome for a parasitic bivalve with doubly uniparental inheritance (Bivalvia: Unionida).</title>
        <authorList>
            <person name="Smith C.H."/>
        </authorList>
    </citation>
    <scope>NUCLEOTIDE SEQUENCE</scope>
    <source>
        <strain evidence="2">CHS0354</strain>
        <tissue evidence="2">Mantle</tissue>
    </source>
</reference>
<reference evidence="2" key="1">
    <citation type="journal article" date="2021" name="Genome Biol. Evol.">
        <title>A High-Quality Reference Genome for a Parasitic Bivalve with Doubly Uniparental Inheritance (Bivalvia: Unionida).</title>
        <authorList>
            <person name="Smith C.H."/>
        </authorList>
    </citation>
    <scope>NUCLEOTIDE SEQUENCE</scope>
    <source>
        <strain evidence="2">CHS0354</strain>
    </source>
</reference>